<name>A0A1M5GEZ1_SALEC</name>
<protein>
    <submittedName>
        <fullName evidence="2">Probable DNA metabolism protein</fullName>
    </submittedName>
</protein>
<sequence>MKTSSLIYDGSFNGLLTCVFASFEQKLKVTSIQPPGSSQNDMFAEVTEIQTNPEQAKRVWKAFKRIATTTGQQNIYYAYLTETSGMEIDILKYLEHTFYLKASIDGDYTNMHVLKIAKAAKQLGREKHRMEAFVRFKLTKDDIYFATINPDFNVLPVIKSHFTTRYSDQQWLIYDIKRKFGLYYDLKKTEVISLDFSAEWSSTSKNEGFFDASEIEFQHLWKEYFQSTTIKSRINKKLHHQHVPKRYWQYLIEKNPLHI</sequence>
<organism evidence="2 3">
    <name type="scientific">Salegentibacter echinorum</name>
    <dbReference type="NCBI Taxonomy" id="1073325"/>
    <lineage>
        <taxon>Bacteria</taxon>
        <taxon>Pseudomonadati</taxon>
        <taxon>Bacteroidota</taxon>
        <taxon>Flavobacteriia</taxon>
        <taxon>Flavobacteriales</taxon>
        <taxon>Flavobacteriaceae</taxon>
        <taxon>Salegentibacter</taxon>
    </lineage>
</organism>
<dbReference type="EMBL" id="FQVT01000004">
    <property type="protein sequence ID" value="SHG02071.1"/>
    <property type="molecule type" value="Genomic_DNA"/>
</dbReference>
<feature type="domain" description="DUF4130" evidence="1">
    <location>
        <begin position="88"/>
        <end position="253"/>
    </location>
</feature>
<keyword evidence="3" id="KW-1185">Reference proteome</keyword>
<dbReference type="Pfam" id="PF13566">
    <property type="entry name" value="DUF4130"/>
    <property type="match status" value="1"/>
</dbReference>
<dbReference type="Proteomes" id="UP000183945">
    <property type="component" value="Unassembled WGS sequence"/>
</dbReference>
<gene>
    <name evidence="2" type="ORF">SAMN05444483_104123</name>
</gene>
<accession>A0A1M5GEZ1</accession>
<dbReference type="AlphaFoldDB" id="A0A1M5GEZ1"/>
<evidence type="ECO:0000313" key="2">
    <source>
        <dbReference type="EMBL" id="SHG02071.1"/>
    </source>
</evidence>
<dbReference type="RefSeq" id="WP_072878627.1">
    <property type="nucleotide sequence ID" value="NZ_FQVT01000004.1"/>
</dbReference>
<evidence type="ECO:0000313" key="3">
    <source>
        <dbReference type="Proteomes" id="UP000183945"/>
    </source>
</evidence>
<dbReference type="STRING" id="1073325.SAMN05444483_104123"/>
<dbReference type="InterPro" id="IPR025404">
    <property type="entry name" value="DUF4130"/>
</dbReference>
<dbReference type="OrthoDB" id="5290748at2"/>
<evidence type="ECO:0000259" key="1">
    <source>
        <dbReference type="Pfam" id="PF13566"/>
    </source>
</evidence>
<reference evidence="3" key="1">
    <citation type="submission" date="2016-11" db="EMBL/GenBank/DDBJ databases">
        <authorList>
            <person name="Varghese N."/>
            <person name="Submissions S."/>
        </authorList>
    </citation>
    <scope>NUCLEOTIDE SEQUENCE [LARGE SCALE GENOMIC DNA]</scope>
    <source>
        <strain evidence="3">DSM 24579</strain>
    </source>
</reference>
<dbReference type="NCBIfam" id="TIGR03915">
    <property type="entry name" value="SAM_7_link_chp"/>
    <property type="match status" value="1"/>
</dbReference>
<proteinExistence type="predicted"/>
<dbReference type="InterPro" id="IPR023875">
    <property type="entry name" value="DNA_repair_put"/>
</dbReference>